<dbReference type="PANTHER" id="PTHR43537:SF5">
    <property type="entry name" value="UXU OPERON TRANSCRIPTIONAL REGULATOR"/>
    <property type="match status" value="1"/>
</dbReference>
<evidence type="ECO:0000256" key="2">
    <source>
        <dbReference type="ARBA" id="ARBA00023125"/>
    </source>
</evidence>
<dbReference type="EMBL" id="DYUK01000115">
    <property type="protein sequence ID" value="HJG79861.1"/>
    <property type="molecule type" value="Genomic_DNA"/>
</dbReference>
<evidence type="ECO:0000256" key="4">
    <source>
        <dbReference type="SAM" id="MobiDB-lite"/>
    </source>
</evidence>
<dbReference type="SUPFAM" id="SSF46785">
    <property type="entry name" value="Winged helix' DNA-binding domain"/>
    <property type="match status" value="1"/>
</dbReference>
<gene>
    <name evidence="6" type="ORF">K8V08_05560</name>
</gene>
<dbReference type="InterPro" id="IPR036390">
    <property type="entry name" value="WH_DNA-bd_sf"/>
</dbReference>
<dbReference type="SUPFAM" id="SSF48008">
    <property type="entry name" value="GntR ligand-binding domain-like"/>
    <property type="match status" value="1"/>
</dbReference>
<dbReference type="InterPro" id="IPR008920">
    <property type="entry name" value="TF_FadR/GntR_C"/>
</dbReference>
<dbReference type="SMART" id="SM00895">
    <property type="entry name" value="FCD"/>
    <property type="match status" value="1"/>
</dbReference>
<reference evidence="6" key="2">
    <citation type="submission" date="2021-09" db="EMBL/GenBank/DDBJ databases">
        <authorList>
            <person name="Gilroy R."/>
        </authorList>
    </citation>
    <scope>NUCLEOTIDE SEQUENCE</scope>
    <source>
        <strain evidence="6">ChiGjej5B5-7349</strain>
    </source>
</reference>
<keyword evidence="2" id="KW-0238">DNA-binding</keyword>
<comment type="caution">
    <text evidence="6">The sequence shown here is derived from an EMBL/GenBank/DDBJ whole genome shotgun (WGS) entry which is preliminary data.</text>
</comment>
<dbReference type="Gene3D" id="1.20.120.530">
    <property type="entry name" value="GntR ligand-binding domain-like"/>
    <property type="match status" value="1"/>
</dbReference>
<protein>
    <submittedName>
        <fullName evidence="6">GntR family transcriptional regulator</fullName>
    </submittedName>
</protein>
<sequence length="456" mass="48322">MHGAGDGSTGRDAVTGDGARTGETGPQVSGGAGPGRPRIQETADRAVAQLLAVAGDRVDDRAFATRALAERTGFSQTVVSRAVRRIADGVDGPDGAAAAEVDEIPAERVEEPLLLAGLELDGGVCRAEFLNAPQDVQIRWTRRHLRHRAALLATLRIRGATLPEGLPGRLAHAVEIPVDLLEALARADADASVAWRIGAVEPGVTRGAEETGGSAEAGGSVAAADQSTAWLPRAGVSVTEQLAVRLRDAIMVSDLRPGDRLSVARCARLLEVPRSVASDVLRRMVDDELLDGAGGEVRIPRASPDDVIELYAARMLLGDVLLRAAATRPRARLLRARQVLGLIEDAVAAGTNVGDADLRFQQEVARASGLEQTVRLFESSTVRVQMLIALLGMDYARAGRSILADDRRILAALVAGDAGAAVEAWHRKTDAAVRHMHGRARHTAFDVELWRRLTAL</sequence>
<evidence type="ECO:0000256" key="1">
    <source>
        <dbReference type="ARBA" id="ARBA00023015"/>
    </source>
</evidence>
<name>A0A921MDJ3_9MICO</name>
<evidence type="ECO:0000313" key="7">
    <source>
        <dbReference type="Proteomes" id="UP000784435"/>
    </source>
</evidence>
<feature type="domain" description="GntR C-terminal" evidence="5">
    <location>
        <begin position="309"/>
        <end position="431"/>
    </location>
</feature>
<reference evidence="6" key="1">
    <citation type="journal article" date="2021" name="PeerJ">
        <title>Extensive microbial diversity within the chicken gut microbiome revealed by metagenomics and culture.</title>
        <authorList>
            <person name="Gilroy R."/>
            <person name="Ravi A."/>
            <person name="Getino M."/>
            <person name="Pursley I."/>
            <person name="Horton D.L."/>
            <person name="Alikhan N.F."/>
            <person name="Baker D."/>
            <person name="Gharbi K."/>
            <person name="Hall N."/>
            <person name="Watson M."/>
            <person name="Adriaenssens E.M."/>
            <person name="Foster-Nyarko E."/>
            <person name="Jarju S."/>
            <person name="Secka A."/>
            <person name="Antonio M."/>
            <person name="Oren A."/>
            <person name="Chaudhuri R.R."/>
            <person name="La Ragione R."/>
            <person name="Hildebrand F."/>
            <person name="Pallen M.J."/>
        </authorList>
    </citation>
    <scope>NUCLEOTIDE SEQUENCE</scope>
    <source>
        <strain evidence="6">ChiGjej5B5-7349</strain>
    </source>
</reference>
<keyword evidence="1" id="KW-0805">Transcription regulation</keyword>
<evidence type="ECO:0000259" key="5">
    <source>
        <dbReference type="SMART" id="SM00895"/>
    </source>
</evidence>
<dbReference type="Pfam" id="PF07729">
    <property type="entry name" value="FCD"/>
    <property type="match status" value="1"/>
</dbReference>
<dbReference type="PANTHER" id="PTHR43537">
    <property type="entry name" value="TRANSCRIPTIONAL REGULATOR, GNTR FAMILY"/>
    <property type="match status" value="1"/>
</dbReference>
<accession>A0A921MDJ3</accession>
<dbReference type="AlphaFoldDB" id="A0A921MDJ3"/>
<keyword evidence="3" id="KW-0804">Transcription</keyword>
<proteinExistence type="predicted"/>
<feature type="region of interest" description="Disordered" evidence="4">
    <location>
        <begin position="1"/>
        <end position="38"/>
    </location>
</feature>
<organism evidence="6 7">
    <name type="scientific">Brevibacterium senegalense</name>
    <dbReference type="NCBI Taxonomy" id="1033736"/>
    <lineage>
        <taxon>Bacteria</taxon>
        <taxon>Bacillati</taxon>
        <taxon>Actinomycetota</taxon>
        <taxon>Actinomycetes</taxon>
        <taxon>Micrococcales</taxon>
        <taxon>Brevibacteriaceae</taxon>
        <taxon>Brevibacterium</taxon>
    </lineage>
</organism>
<dbReference type="InterPro" id="IPR011711">
    <property type="entry name" value="GntR_C"/>
</dbReference>
<evidence type="ECO:0000256" key="3">
    <source>
        <dbReference type="ARBA" id="ARBA00023163"/>
    </source>
</evidence>
<dbReference type="Gene3D" id="1.10.10.10">
    <property type="entry name" value="Winged helix-like DNA-binding domain superfamily/Winged helix DNA-binding domain"/>
    <property type="match status" value="1"/>
</dbReference>
<dbReference type="Proteomes" id="UP000784435">
    <property type="component" value="Unassembled WGS sequence"/>
</dbReference>
<dbReference type="GO" id="GO:0003677">
    <property type="term" value="F:DNA binding"/>
    <property type="evidence" value="ECO:0007669"/>
    <property type="project" value="UniProtKB-KW"/>
</dbReference>
<evidence type="ECO:0000313" key="6">
    <source>
        <dbReference type="EMBL" id="HJG79861.1"/>
    </source>
</evidence>
<dbReference type="InterPro" id="IPR036388">
    <property type="entry name" value="WH-like_DNA-bd_sf"/>
</dbReference>